<reference evidence="1" key="1">
    <citation type="submission" date="2018-05" db="EMBL/GenBank/DDBJ databases">
        <authorList>
            <person name="Lanie J.A."/>
            <person name="Ng W.-L."/>
            <person name="Kazmierczak K.M."/>
            <person name="Andrzejewski T.M."/>
            <person name="Davidsen T.M."/>
            <person name="Wayne K.J."/>
            <person name="Tettelin H."/>
            <person name="Glass J.I."/>
            <person name="Rusch D."/>
            <person name="Podicherti R."/>
            <person name="Tsui H.-C.T."/>
            <person name="Winkler M.E."/>
        </authorList>
    </citation>
    <scope>NUCLEOTIDE SEQUENCE</scope>
</reference>
<dbReference type="EMBL" id="UINC01193990">
    <property type="protein sequence ID" value="SVE09857.1"/>
    <property type="molecule type" value="Genomic_DNA"/>
</dbReference>
<accession>A0A383APU8</accession>
<feature type="non-terminal residue" evidence="1">
    <location>
        <position position="58"/>
    </location>
</feature>
<dbReference type="AlphaFoldDB" id="A0A383APU8"/>
<sequence>MKKTDEKNLLKFIDNEDNGMKVMGLSMAKDIPLSEELLPKLLGLYFWSDSSKVRLSSR</sequence>
<evidence type="ECO:0000313" key="1">
    <source>
        <dbReference type="EMBL" id="SVE09857.1"/>
    </source>
</evidence>
<gene>
    <name evidence="1" type="ORF">METZ01_LOCUS462711</name>
</gene>
<name>A0A383APU8_9ZZZZ</name>
<proteinExistence type="predicted"/>
<protein>
    <submittedName>
        <fullName evidence="1">Uncharacterized protein</fullName>
    </submittedName>
</protein>
<organism evidence="1">
    <name type="scientific">marine metagenome</name>
    <dbReference type="NCBI Taxonomy" id="408172"/>
    <lineage>
        <taxon>unclassified sequences</taxon>
        <taxon>metagenomes</taxon>
        <taxon>ecological metagenomes</taxon>
    </lineage>
</organism>